<evidence type="ECO:0000256" key="8">
    <source>
        <dbReference type="ARBA" id="ARBA00023152"/>
    </source>
</evidence>
<evidence type="ECO:0000256" key="7">
    <source>
        <dbReference type="ARBA" id="ARBA00022840"/>
    </source>
</evidence>
<dbReference type="PANTHER" id="PTHR19443">
    <property type="entry name" value="HEXOKINASE"/>
    <property type="match status" value="1"/>
</dbReference>
<comment type="pathway">
    <text evidence="2">Carbohydrate metabolism; hexose metabolism.</text>
</comment>
<gene>
    <name evidence="15" type="ORF">LOD99_2042</name>
</gene>
<dbReference type="EMBL" id="JAKMXF010000188">
    <property type="protein sequence ID" value="KAI6655543.1"/>
    <property type="molecule type" value="Genomic_DNA"/>
</dbReference>
<dbReference type="GO" id="GO:0004340">
    <property type="term" value="F:glucokinase activity"/>
    <property type="evidence" value="ECO:0007669"/>
    <property type="project" value="TreeGrafter"/>
</dbReference>
<comment type="caution">
    <text evidence="15">The sequence shown here is derived from an EMBL/GenBank/DDBJ whole genome shotgun (WGS) entry which is preliminary data.</text>
</comment>
<dbReference type="InterPro" id="IPR022672">
    <property type="entry name" value="Hexokinase_N"/>
</dbReference>
<comment type="catalytic activity">
    <reaction evidence="10">
        <text>D-fructose + ATP = D-fructose 6-phosphate + ADP + H(+)</text>
        <dbReference type="Rhea" id="RHEA:16125"/>
        <dbReference type="ChEBI" id="CHEBI:15378"/>
        <dbReference type="ChEBI" id="CHEBI:30616"/>
        <dbReference type="ChEBI" id="CHEBI:37721"/>
        <dbReference type="ChEBI" id="CHEBI:61527"/>
        <dbReference type="ChEBI" id="CHEBI:456216"/>
        <dbReference type="EC" id="2.7.1.1"/>
    </reaction>
    <physiologicalReaction direction="left-to-right" evidence="10">
        <dbReference type="Rhea" id="RHEA:16126"/>
    </physiologicalReaction>
</comment>
<dbReference type="FunFam" id="3.30.420.40:FF:000805">
    <property type="entry name" value="Hexokinase-2"/>
    <property type="match status" value="1"/>
</dbReference>
<dbReference type="GO" id="GO:0005524">
    <property type="term" value="F:ATP binding"/>
    <property type="evidence" value="ECO:0007669"/>
    <property type="project" value="UniProtKB-UniRule"/>
</dbReference>
<dbReference type="InterPro" id="IPR022673">
    <property type="entry name" value="Hexokinase_C"/>
</dbReference>
<feature type="domain" description="Hexokinase N-terminal" evidence="13">
    <location>
        <begin position="11"/>
        <end position="201"/>
    </location>
</feature>
<dbReference type="Gene3D" id="3.40.367.20">
    <property type="match status" value="1"/>
</dbReference>
<evidence type="ECO:0000256" key="10">
    <source>
        <dbReference type="ARBA" id="ARBA00047905"/>
    </source>
</evidence>
<keyword evidence="6 12" id="KW-0418">Kinase</keyword>
<dbReference type="PROSITE" id="PS51748">
    <property type="entry name" value="HEXOKINASE_2"/>
    <property type="match status" value="1"/>
</dbReference>
<dbReference type="PROSITE" id="PS00378">
    <property type="entry name" value="HEXOKINASE_1"/>
    <property type="match status" value="1"/>
</dbReference>
<comment type="catalytic activity">
    <reaction evidence="11">
        <text>D-glucose + ATP = D-glucose 6-phosphate + ADP + H(+)</text>
        <dbReference type="Rhea" id="RHEA:17825"/>
        <dbReference type="ChEBI" id="CHEBI:4167"/>
        <dbReference type="ChEBI" id="CHEBI:15378"/>
        <dbReference type="ChEBI" id="CHEBI:30616"/>
        <dbReference type="ChEBI" id="CHEBI:61548"/>
        <dbReference type="ChEBI" id="CHEBI:456216"/>
        <dbReference type="EC" id="2.7.1.1"/>
    </reaction>
    <physiologicalReaction direction="left-to-right" evidence="11">
        <dbReference type="Rhea" id="RHEA:17826"/>
    </physiologicalReaction>
</comment>
<proteinExistence type="inferred from homology"/>
<dbReference type="GO" id="GO:0006006">
    <property type="term" value="P:glucose metabolic process"/>
    <property type="evidence" value="ECO:0007669"/>
    <property type="project" value="UniProtKB-ARBA"/>
</dbReference>
<dbReference type="PANTHER" id="PTHR19443:SF16">
    <property type="entry name" value="HEXOKINASE TYPE 1-RELATED"/>
    <property type="match status" value="1"/>
</dbReference>
<keyword evidence="8 12" id="KW-0324">Glycolysis</keyword>
<evidence type="ECO:0000256" key="1">
    <source>
        <dbReference type="ARBA" id="ARBA00004888"/>
    </source>
</evidence>
<evidence type="ECO:0000256" key="4">
    <source>
        <dbReference type="ARBA" id="ARBA00022679"/>
    </source>
</evidence>
<comment type="pathway">
    <text evidence="1">Carbohydrate degradation; glycolysis; D-glyceraldehyde 3-phosphate and glycerone phosphate from D-glucose: step 1/4.</text>
</comment>
<keyword evidence="4 12" id="KW-0808">Transferase</keyword>
<evidence type="ECO:0000259" key="14">
    <source>
        <dbReference type="Pfam" id="PF03727"/>
    </source>
</evidence>
<dbReference type="InterPro" id="IPR043129">
    <property type="entry name" value="ATPase_NBD"/>
</dbReference>
<dbReference type="EC" id="2.7.1.-" evidence="12"/>
<dbReference type="PRINTS" id="PR00475">
    <property type="entry name" value="HEXOKINASE"/>
</dbReference>
<dbReference type="SUPFAM" id="SSF53067">
    <property type="entry name" value="Actin-like ATPase domain"/>
    <property type="match status" value="2"/>
</dbReference>
<dbReference type="GO" id="GO:0001678">
    <property type="term" value="P:intracellular glucose homeostasis"/>
    <property type="evidence" value="ECO:0007669"/>
    <property type="project" value="InterPro"/>
</dbReference>
<evidence type="ECO:0000313" key="15">
    <source>
        <dbReference type="EMBL" id="KAI6655543.1"/>
    </source>
</evidence>
<evidence type="ECO:0000256" key="11">
    <source>
        <dbReference type="ARBA" id="ARBA00048160"/>
    </source>
</evidence>
<evidence type="ECO:0000256" key="6">
    <source>
        <dbReference type="ARBA" id="ARBA00022777"/>
    </source>
</evidence>
<dbReference type="Gene3D" id="3.30.420.40">
    <property type="match status" value="1"/>
</dbReference>
<accession>A0AAV7K2S2</accession>
<dbReference type="InterPro" id="IPR001312">
    <property type="entry name" value="Hexokinase"/>
</dbReference>
<evidence type="ECO:0000256" key="5">
    <source>
        <dbReference type="ARBA" id="ARBA00022741"/>
    </source>
</evidence>
<dbReference type="GO" id="GO:0005829">
    <property type="term" value="C:cytosol"/>
    <property type="evidence" value="ECO:0007669"/>
    <property type="project" value="TreeGrafter"/>
</dbReference>
<dbReference type="Pfam" id="PF03727">
    <property type="entry name" value="Hexokinase_2"/>
    <property type="match status" value="1"/>
</dbReference>
<organism evidence="15 16">
    <name type="scientific">Oopsacas minuta</name>
    <dbReference type="NCBI Taxonomy" id="111878"/>
    <lineage>
        <taxon>Eukaryota</taxon>
        <taxon>Metazoa</taxon>
        <taxon>Porifera</taxon>
        <taxon>Hexactinellida</taxon>
        <taxon>Hexasterophora</taxon>
        <taxon>Lyssacinosida</taxon>
        <taxon>Leucopsacidae</taxon>
        <taxon>Oopsacas</taxon>
    </lineage>
</organism>
<name>A0AAV7K2S2_9METZ</name>
<sequence>MATSEQNPAKVFLNTFNLTPADLLQISDLFIKEMEEGLSKDDHNSPVKMLVAYVHGLPTGKERGRYLALDLGGSNFRVLLITIEENGSITQLSEKFALYDDIMRTTQEVLFDKVAESVISFGEKYGIKETLPLGFTFSFPVQQHSINKGTLIRWTKGFSAEGAVGRDIMEMLQEALDRKGSKIAYLSALVNDTTGTLMAKAIEEKECFVGLILGTGTNACYLEKISNIPKYKSPPPNATHVLINTEWGAFGENGALDKFLTEMDAELDKAALHKKQQIFEKMISGKYMGELVRLCCQKMISIGILFKGQSTPKFDKIESFESSFVSQIEEGDKPDIKIITGILNQFDITPSEQDCQLVRDACVAVSTRAARLSVAGIIALVKKMNRIEGCTVAIDGTLFKKHPKLSGIMRQTLDEVLPGNKIRIVESEDGSGRGAAITAALASLP</sequence>
<dbReference type="GO" id="GO:0008865">
    <property type="term" value="F:fructokinase activity"/>
    <property type="evidence" value="ECO:0007669"/>
    <property type="project" value="TreeGrafter"/>
</dbReference>
<evidence type="ECO:0000313" key="16">
    <source>
        <dbReference type="Proteomes" id="UP001165289"/>
    </source>
</evidence>
<dbReference type="FunFam" id="3.40.367.20:FF:000005">
    <property type="entry name" value="Phosphotransferase"/>
    <property type="match status" value="1"/>
</dbReference>
<dbReference type="AlphaFoldDB" id="A0AAV7K2S2"/>
<protein>
    <recommendedName>
        <fullName evidence="12">Phosphotransferase</fullName>
        <ecNumber evidence="12">2.7.1.-</ecNumber>
    </recommendedName>
</protein>
<evidence type="ECO:0000256" key="2">
    <source>
        <dbReference type="ARBA" id="ARBA00005028"/>
    </source>
</evidence>
<dbReference type="GO" id="GO:0005536">
    <property type="term" value="F:D-glucose binding"/>
    <property type="evidence" value="ECO:0007669"/>
    <property type="project" value="InterPro"/>
</dbReference>
<keyword evidence="16" id="KW-1185">Reference proteome</keyword>
<keyword evidence="7 12" id="KW-0067">ATP-binding</keyword>
<evidence type="ECO:0000256" key="9">
    <source>
        <dbReference type="ARBA" id="ARBA00044613"/>
    </source>
</evidence>
<reference evidence="15 16" key="1">
    <citation type="journal article" date="2023" name="BMC Biol.">
        <title>The compact genome of the sponge Oopsacas minuta (Hexactinellida) is lacking key metazoan core genes.</title>
        <authorList>
            <person name="Santini S."/>
            <person name="Schenkelaars Q."/>
            <person name="Jourda C."/>
            <person name="Duchesne M."/>
            <person name="Belahbib H."/>
            <person name="Rocher C."/>
            <person name="Selva M."/>
            <person name="Riesgo A."/>
            <person name="Vervoort M."/>
            <person name="Leys S.P."/>
            <person name="Kodjabachian L."/>
            <person name="Le Bivic A."/>
            <person name="Borchiellini C."/>
            <person name="Claverie J.M."/>
            <person name="Renard E."/>
        </authorList>
    </citation>
    <scope>NUCLEOTIDE SEQUENCE [LARGE SCALE GENOMIC DNA]</scope>
    <source>
        <strain evidence="15">SPO-2</strain>
    </source>
</reference>
<evidence type="ECO:0000256" key="12">
    <source>
        <dbReference type="RuleBase" id="RU362007"/>
    </source>
</evidence>
<evidence type="ECO:0000259" key="13">
    <source>
        <dbReference type="Pfam" id="PF00349"/>
    </source>
</evidence>
<evidence type="ECO:0000256" key="3">
    <source>
        <dbReference type="ARBA" id="ARBA00009225"/>
    </source>
</evidence>
<dbReference type="Proteomes" id="UP001165289">
    <property type="component" value="Unassembled WGS sequence"/>
</dbReference>
<dbReference type="Pfam" id="PF00349">
    <property type="entry name" value="Hexokinase_1"/>
    <property type="match status" value="1"/>
</dbReference>
<dbReference type="GO" id="GO:0005739">
    <property type="term" value="C:mitochondrion"/>
    <property type="evidence" value="ECO:0007669"/>
    <property type="project" value="TreeGrafter"/>
</dbReference>
<feature type="domain" description="Hexokinase C-terminal" evidence="14">
    <location>
        <begin position="209"/>
        <end position="441"/>
    </location>
</feature>
<comment type="catalytic activity">
    <reaction evidence="9">
        <text>a D-hexose + ATP = a D-hexose 6-phosphate + ADP + H(+)</text>
        <dbReference type="Rhea" id="RHEA:22740"/>
        <dbReference type="ChEBI" id="CHEBI:4194"/>
        <dbReference type="ChEBI" id="CHEBI:15378"/>
        <dbReference type="ChEBI" id="CHEBI:30616"/>
        <dbReference type="ChEBI" id="CHEBI:229467"/>
        <dbReference type="ChEBI" id="CHEBI:456216"/>
        <dbReference type="EC" id="2.7.1.1"/>
    </reaction>
    <physiologicalReaction direction="left-to-right" evidence="9">
        <dbReference type="Rhea" id="RHEA:22741"/>
    </physiologicalReaction>
</comment>
<dbReference type="GO" id="GO:0006096">
    <property type="term" value="P:glycolytic process"/>
    <property type="evidence" value="ECO:0007669"/>
    <property type="project" value="UniProtKB-KW"/>
</dbReference>
<dbReference type="InterPro" id="IPR019807">
    <property type="entry name" value="Hexokinase_BS"/>
</dbReference>
<keyword evidence="5 12" id="KW-0547">Nucleotide-binding</keyword>
<comment type="similarity">
    <text evidence="3 12">Belongs to the hexokinase family.</text>
</comment>